<organism evidence="2 3">
    <name type="scientific">Colletotrichum destructivum</name>
    <dbReference type="NCBI Taxonomy" id="34406"/>
    <lineage>
        <taxon>Eukaryota</taxon>
        <taxon>Fungi</taxon>
        <taxon>Dikarya</taxon>
        <taxon>Ascomycota</taxon>
        <taxon>Pezizomycotina</taxon>
        <taxon>Sordariomycetes</taxon>
        <taxon>Hypocreomycetidae</taxon>
        <taxon>Glomerellales</taxon>
        <taxon>Glomerellaceae</taxon>
        <taxon>Colletotrichum</taxon>
        <taxon>Colletotrichum destructivum species complex</taxon>
    </lineage>
</organism>
<dbReference type="GO" id="GO:0016491">
    <property type="term" value="F:oxidoreductase activity"/>
    <property type="evidence" value="ECO:0007669"/>
    <property type="project" value="UniProtKB-KW"/>
</dbReference>
<name>A0AAX4IC94_9PEZI</name>
<dbReference type="EMBL" id="CP137308">
    <property type="protein sequence ID" value="WQF80974.1"/>
    <property type="molecule type" value="Genomic_DNA"/>
</dbReference>
<proteinExistence type="predicted"/>
<keyword evidence="1" id="KW-0560">Oxidoreductase</keyword>
<dbReference type="SUPFAM" id="SSF51735">
    <property type="entry name" value="NAD(P)-binding Rossmann-fold domains"/>
    <property type="match status" value="1"/>
</dbReference>
<reference evidence="3" key="1">
    <citation type="journal article" date="2023" name="bioRxiv">
        <title>Complete genome of the Medicago anthracnose fungus, Colletotrichum destructivum, reveals a mini-chromosome-like region within a core chromosome.</title>
        <authorList>
            <person name="Lapalu N."/>
            <person name="Simon A."/>
            <person name="Lu A."/>
            <person name="Plaumann P.-L."/>
            <person name="Amselem J."/>
            <person name="Pigne S."/>
            <person name="Auger A."/>
            <person name="Koch C."/>
            <person name="Dallery J.-F."/>
            <person name="O'Connell R.J."/>
        </authorList>
    </citation>
    <scope>NUCLEOTIDE SEQUENCE [LARGE SCALE GENOMIC DNA]</scope>
    <source>
        <strain evidence="3">CBS 520.97</strain>
    </source>
</reference>
<dbReference type="InterPro" id="IPR036291">
    <property type="entry name" value="NAD(P)-bd_dom_sf"/>
</dbReference>
<evidence type="ECO:0000313" key="2">
    <source>
        <dbReference type="EMBL" id="WQF80974.1"/>
    </source>
</evidence>
<dbReference type="Gene3D" id="3.40.50.720">
    <property type="entry name" value="NAD(P)-binding Rossmann-like Domain"/>
    <property type="match status" value="1"/>
</dbReference>
<dbReference type="InterPro" id="IPR002347">
    <property type="entry name" value="SDR_fam"/>
</dbReference>
<dbReference type="KEGG" id="cdet:87942491"/>
<dbReference type="PANTHER" id="PTHR43157:SF35">
    <property type="entry name" value="DEHYDROGENASE_REDUCTASE FAMILY PROTEIN, PUTATIVE-RELATED"/>
    <property type="match status" value="1"/>
</dbReference>
<dbReference type="Proteomes" id="UP001322277">
    <property type="component" value="Chromosome 4"/>
</dbReference>
<dbReference type="PANTHER" id="PTHR43157">
    <property type="entry name" value="PHOSPHATIDYLINOSITOL-GLYCAN BIOSYNTHESIS CLASS F PROTEIN-RELATED"/>
    <property type="match status" value="1"/>
</dbReference>
<keyword evidence="3" id="KW-1185">Reference proteome</keyword>
<dbReference type="GeneID" id="87942491"/>
<accession>A0AAX4IC94</accession>
<evidence type="ECO:0000313" key="3">
    <source>
        <dbReference type="Proteomes" id="UP001322277"/>
    </source>
</evidence>
<gene>
    <name evidence="2" type="ORF">CDEST_05988</name>
</gene>
<protein>
    <submittedName>
        <fullName evidence="2">Short-chain dehydrogenase/reductase SDR, NAD(P)-binding domain superfamily</fullName>
    </submittedName>
</protein>
<dbReference type="Pfam" id="PF00106">
    <property type="entry name" value="adh_short"/>
    <property type="match status" value="1"/>
</dbReference>
<dbReference type="RefSeq" id="XP_062778198.1">
    <property type="nucleotide sequence ID" value="XM_062922147.1"/>
</dbReference>
<dbReference type="PRINTS" id="PR00081">
    <property type="entry name" value="GDHRDH"/>
</dbReference>
<sequence>MAVDAESHHIAASTDIIDTDIKTFSILPSAFRPYHHIPFVMTSSIDLAPLTMGAGRLFVTSQFCATVRTPPKALSLAGQTAIVTGANVGLGLTCAGQLLEHGLSRLIIAVRSIESGKAAAKALGEKHPAAAIEVWALDMMSYRSIQAFADRCSTLSRIDVAILNAGIARESFNLSPEGHEEMVQVNYLSTVLLSVLLLPLLKEKKTAGRPGRLTIVNSGATFSAKFPEHDKVPLIAALDDETNFDLTDRYQTSKLLGQLVIGDIVEYVRKEDVIVNLVDPGLCKGTGLHRHLGGGLRAVFGVTKAMTGRSLEEGASTYLDAAVVRGDETHGSFLMDWKIHPFATFVYTPEGKASGKRLWDETLQELEFAGVHSILRSMKSDSS</sequence>
<dbReference type="AlphaFoldDB" id="A0AAX4IC94"/>
<evidence type="ECO:0000256" key="1">
    <source>
        <dbReference type="ARBA" id="ARBA00023002"/>
    </source>
</evidence>